<dbReference type="SUPFAM" id="SSF48452">
    <property type="entry name" value="TPR-like"/>
    <property type="match status" value="1"/>
</dbReference>
<keyword evidence="1" id="KW-0812">Transmembrane</keyword>
<protein>
    <submittedName>
        <fullName evidence="3">CHAT domain-containing protein</fullName>
    </submittedName>
</protein>
<keyword evidence="1" id="KW-1133">Transmembrane helix</keyword>
<dbReference type="InterPro" id="IPR011990">
    <property type="entry name" value="TPR-like_helical_dom_sf"/>
</dbReference>
<dbReference type="SMART" id="SM00028">
    <property type="entry name" value="TPR"/>
    <property type="match status" value="5"/>
</dbReference>
<evidence type="ECO:0000313" key="4">
    <source>
        <dbReference type="Proteomes" id="UP001597319"/>
    </source>
</evidence>
<organism evidence="3 4">
    <name type="scientific">Aquimarina rubra</name>
    <dbReference type="NCBI Taxonomy" id="1920033"/>
    <lineage>
        <taxon>Bacteria</taxon>
        <taxon>Pseudomonadati</taxon>
        <taxon>Bacteroidota</taxon>
        <taxon>Flavobacteriia</taxon>
        <taxon>Flavobacteriales</taxon>
        <taxon>Flavobacteriaceae</taxon>
        <taxon>Aquimarina</taxon>
    </lineage>
</organism>
<dbReference type="InterPro" id="IPR019734">
    <property type="entry name" value="TPR_rpt"/>
</dbReference>
<evidence type="ECO:0000256" key="1">
    <source>
        <dbReference type="SAM" id="Phobius"/>
    </source>
</evidence>
<keyword evidence="4" id="KW-1185">Reference proteome</keyword>
<comment type="caution">
    <text evidence="3">The sequence shown here is derived from an EMBL/GenBank/DDBJ whole genome shotgun (WGS) entry which is preliminary data.</text>
</comment>
<name>A0ABW5LI95_9FLAO</name>
<dbReference type="Pfam" id="PF12770">
    <property type="entry name" value="CHAT"/>
    <property type="match status" value="1"/>
</dbReference>
<gene>
    <name evidence="3" type="ORF">ACFSR1_15070</name>
</gene>
<dbReference type="Gene3D" id="1.25.40.10">
    <property type="entry name" value="Tetratricopeptide repeat domain"/>
    <property type="match status" value="2"/>
</dbReference>
<feature type="domain" description="CHAT" evidence="2">
    <location>
        <begin position="580"/>
        <end position="832"/>
    </location>
</feature>
<dbReference type="Pfam" id="PF13181">
    <property type="entry name" value="TPR_8"/>
    <property type="match status" value="1"/>
</dbReference>
<keyword evidence="1" id="KW-0472">Membrane</keyword>
<dbReference type="Proteomes" id="UP001597319">
    <property type="component" value="Unassembled WGS sequence"/>
</dbReference>
<proteinExistence type="predicted"/>
<dbReference type="EMBL" id="JBHULE010000019">
    <property type="protein sequence ID" value="MFD2564001.1"/>
    <property type="molecule type" value="Genomic_DNA"/>
</dbReference>
<evidence type="ECO:0000259" key="2">
    <source>
        <dbReference type="Pfam" id="PF12770"/>
    </source>
</evidence>
<reference evidence="4" key="1">
    <citation type="journal article" date="2019" name="Int. J. Syst. Evol. Microbiol.">
        <title>The Global Catalogue of Microorganisms (GCM) 10K type strain sequencing project: providing services to taxonomists for standard genome sequencing and annotation.</title>
        <authorList>
            <consortium name="The Broad Institute Genomics Platform"/>
            <consortium name="The Broad Institute Genome Sequencing Center for Infectious Disease"/>
            <person name="Wu L."/>
            <person name="Ma J."/>
        </authorList>
    </citation>
    <scope>NUCLEOTIDE SEQUENCE [LARGE SCALE GENOMIC DNA]</scope>
    <source>
        <strain evidence="4">KCTC 52274</strain>
    </source>
</reference>
<dbReference type="InterPro" id="IPR024983">
    <property type="entry name" value="CHAT_dom"/>
</dbReference>
<dbReference type="RefSeq" id="WP_378293851.1">
    <property type="nucleotide sequence ID" value="NZ_JBHULE010000019.1"/>
</dbReference>
<sequence>MGFGNFKVIILLILFLNLGNEPLFSQQKTNTSEFLYTQLDDFLKQPSNSKLNRLSKLIASKENQLVTKEDKLAWVIVHSNMGYYYNQFGSLPTAIMYYEKAWKNFYDNNLKDYDIIENCLQPLGNLYIKIGDLQKAENTITNYLYLAEQSQHTDKIIAAITNLSIAYNNQSNFLKAIKILKNGERLAPKNVNILTNLATNYLDSGSIKEAESYANKVISIDASQVNAYQILAAVALENKDLQNAQSYIQKAKYQLLKNPNTSSRDFAKWQLAYIDVLLSKSAYAEALFNIKEIYASLLPEYSMEMNLPTIEMLIADRILLKTLDVQTYILQQLNDPISSIKVYEAAFEVNSKLNQAYPIQNTKILQHSQNRNRTESYIDLLYTIYTKTNDIKYVIKAFEAAENSKAPFVNEALLSKQLLLQYKNDSLVNKNKQLTSEMANYDTYILKERQKEDKANISQIQKWMSAYEMKSIEFKDVTQELQKKYPNLLFKQEKISITELQEKLKQDDLTLIEYFFGKNIIYQFKVDADSIEILEIKDIEHFRNITQNYIRYFNNASTIINNVKGFSESSFDLYRTLNIPNTKNLLIIPDGLLNFIPFETLLTKKSDVLSFNQMPFLLKSRIINYEISAGKYLKSNYSKKEKSILGIFPVFENTQLELSFSLDEQRYIQQKFSGVYLEKGEATYTRFLKEVENHSIIHLSTHAEAGSFSRPASIQFRDQNILVNQLYGLQLETDLVVLSACETGIGTLAKGEGPLSIGRGFQYAGVQNVLFSLWKVNDKTTSQLMQRFYQNLHQTNSYVHGLHQAKIDFLEAKEISNTQKSPYYWASFVYYGVHQPPTESTSNWIFIIGGFLLIMLFLFVIRQKLK</sequence>
<accession>A0ABW5LI95</accession>
<feature type="transmembrane region" description="Helical" evidence="1">
    <location>
        <begin position="844"/>
        <end position="861"/>
    </location>
</feature>
<evidence type="ECO:0000313" key="3">
    <source>
        <dbReference type="EMBL" id="MFD2564001.1"/>
    </source>
</evidence>
<dbReference type="PANTHER" id="PTHR10098">
    <property type="entry name" value="RAPSYN-RELATED"/>
    <property type="match status" value="1"/>
</dbReference>